<evidence type="ECO:0000256" key="3">
    <source>
        <dbReference type="ARBA" id="ARBA00023125"/>
    </source>
</evidence>
<name>X1GVR9_9ZZZZ</name>
<dbReference type="InterPro" id="IPR036388">
    <property type="entry name" value="WH-like_DNA-bd_sf"/>
</dbReference>
<dbReference type="AlphaFoldDB" id="X1GVR9"/>
<dbReference type="InterPro" id="IPR014284">
    <property type="entry name" value="RNA_pol_sigma-70_dom"/>
</dbReference>
<reference evidence="7" key="1">
    <citation type="journal article" date="2014" name="Front. Microbiol.">
        <title>High frequency of phylogenetically diverse reductive dehalogenase-homologous genes in deep subseafloor sedimentary metagenomes.</title>
        <authorList>
            <person name="Kawai M."/>
            <person name="Futagami T."/>
            <person name="Toyoda A."/>
            <person name="Takaki Y."/>
            <person name="Nishi S."/>
            <person name="Hori S."/>
            <person name="Arai W."/>
            <person name="Tsubouchi T."/>
            <person name="Morono Y."/>
            <person name="Uchiyama I."/>
            <person name="Ito T."/>
            <person name="Fujiyama A."/>
            <person name="Inagaki F."/>
            <person name="Takami H."/>
        </authorList>
    </citation>
    <scope>NUCLEOTIDE SEQUENCE</scope>
    <source>
        <strain evidence="7">Expedition CK06-06</strain>
    </source>
</reference>
<dbReference type="SUPFAM" id="SSF88946">
    <property type="entry name" value="Sigma2 domain of RNA polymerase sigma factors"/>
    <property type="match status" value="1"/>
</dbReference>
<dbReference type="PANTHER" id="PTHR30603:SF47">
    <property type="entry name" value="RNA POLYMERASE SIGMA FACTOR SIGD, CHLOROPLASTIC"/>
    <property type="match status" value="1"/>
</dbReference>
<dbReference type="Pfam" id="PF04545">
    <property type="entry name" value="Sigma70_r4"/>
    <property type="match status" value="1"/>
</dbReference>
<dbReference type="InterPro" id="IPR007627">
    <property type="entry name" value="RNA_pol_sigma70_r2"/>
</dbReference>
<evidence type="ECO:0000259" key="6">
    <source>
        <dbReference type="PROSITE" id="PS00716"/>
    </source>
</evidence>
<evidence type="ECO:0000259" key="5">
    <source>
        <dbReference type="PROSITE" id="PS00715"/>
    </source>
</evidence>
<dbReference type="InterPro" id="IPR009042">
    <property type="entry name" value="RNA_pol_sigma70_r1_2"/>
</dbReference>
<feature type="domain" description="RNA polymerase sigma-70" evidence="6">
    <location>
        <begin position="256"/>
        <end position="282"/>
    </location>
</feature>
<dbReference type="PROSITE" id="PS00716">
    <property type="entry name" value="SIGMA70_2"/>
    <property type="match status" value="1"/>
</dbReference>
<dbReference type="PROSITE" id="PS00715">
    <property type="entry name" value="SIGMA70_1"/>
    <property type="match status" value="1"/>
</dbReference>
<dbReference type="GO" id="GO:0006352">
    <property type="term" value="P:DNA-templated transcription initiation"/>
    <property type="evidence" value="ECO:0007669"/>
    <property type="project" value="InterPro"/>
</dbReference>
<dbReference type="InterPro" id="IPR007630">
    <property type="entry name" value="RNA_pol_sigma70_r4"/>
</dbReference>
<keyword evidence="1" id="KW-0805">Transcription regulation</keyword>
<dbReference type="InterPro" id="IPR007624">
    <property type="entry name" value="RNA_pol_sigma70_r3"/>
</dbReference>
<dbReference type="InterPro" id="IPR013325">
    <property type="entry name" value="RNA_pol_sigma_r2"/>
</dbReference>
<protein>
    <recommendedName>
        <fullName evidence="5 6">RNA polymerase sigma-70 domain-containing protein</fullName>
    </recommendedName>
</protein>
<dbReference type="PANTHER" id="PTHR30603">
    <property type="entry name" value="RNA POLYMERASE SIGMA FACTOR RPO"/>
    <property type="match status" value="1"/>
</dbReference>
<accession>X1GVR9</accession>
<dbReference type="Gene3D" id="1.10.601.10">
    <property type="entry name" value="RNA Polymerase Primary Sigma Factor"/>
    <property type="match status" value="1"/>
</dbReference>
<evidence type="ECO:0000256" key="4">
    <source>
        <dbReference type="ARBA" id="ARBA00023163"/>
    </source>
</evidence>
<dbReference type="Pfam" id="PF04539">
    <property type="entry name" value="Sigma70_r3"/>
    <property type="match status" value="1"/>
</dbReference>
<dbReference type="PIRSF" id="PIRSF000770">
    <property type="entry name" value="RNA_pol_sigma-SigE/K"/>
    <property type="match status" value="1"/>
</dbReference>
<keyword evidence="2" id="KW-0731">Sigma factor</keyword>
<sequence length="296" mass="34073">MAVASKINTTAAQNQKAQKNNDENILSLYLKEINKISLLSRKEEEEYARKAAQGDNEAKNKLIQANLRFVVNVAKKYQNQGLPLTDLISEGNIGLMNAIERFDVDKGFHFISYAVWWIRQAILKAICEKSRMIRLPLNRANELVQIEKVRKELQLDNGIDPEIVHIAKQLDMDKDHVAALINISRDLVSLDTPIYDEKDSSLLSDFVEDTGYKPPDDVAVDQSLRADINNLLKTLTKKEADIIQYRFGLNGRRPMSLKEIGKRYKLTKERIRQIEKKALQRLQHPSRSHYLESYLE</sequence>
<keyword evidence="3" id="KW-0238">DNA-binding</keyword>
<dbReference type="CDD" id="cd06171">
    <property type="entry name" value="Sigma70_r4"/>
    <property type="match status" value="1"/>
</dbReference>
<dbReference type="InterPro" id="IPR013324">
    <property type="entry name" value="RNA_pol_sigma_r3/r4-like"/>
</dbReference>
<dbReference type="InterPro" id="IPR000943">
    <property type="entry name" value="RNA_pol_sigma70"/>
</dbReference>
<feature type="domain" description="RNA polymerase sigma-70" evidence="5">
    <location>
        <begin position="86"/>
        <end position="99"/>
    </location>
</feature>
<evidence type="ECO:0000256" key="2">
    <source>
        <dbReference type="ARBA" id="ARBA00023082"/>
    </source>
</evidence>
<dbReference type="InterPro" id="IPR050239">
    <property type="entry name" value="Sigma-70_RNA_pol_init_factors"/>
</dbReference>
<comment type="caution">
    <text evidence="7">The sequence shown here is derived from an EMBL/GenBank/DDBJ whole genome shotgun (WGS) entry which is preliminary data.</text>
</comment>
<dbReference type="EMBL" id="BARU01006804">
    <property type="protein sequence ID" value="GAH37098.1"/>
    <property type="molecule type" value="Genomic_DNA"/>
</dbReference>
<dbReference type="Pfam" id="PF04542">
    <property type="entry name" value="Sigma70_r2"/>
    <property type="match status" value="1"/>
</dbReference>
<dbReference type="GO" id="GO:0016987">
    <property type="term" value="F:sigma factor activity"/>
    <property type="evidence" value="ECO:0007669"/>
    <property type="project" value="UniProtKB-KW"/>
</dbReference>
<evidence type="ECO:0000256" key="1">
    <source>
        <dbReference type="ARBA" id="ARBA00023015"/>
    </source>
</evidence>
<organism evidence="7">
    <name type="scientific">marine sediment metagenome</name>
    <dbReference type="NCBI Taxonomy" id="412755"/>
    <lineage>
        <taxon>unclassified sequences</taxon>
        <taxon>metagenomes</taxon>
        <taxon>ecological metagenomes</taxon>
    </lineage>
</organism>
<dbReference type="PRINTS" id="PR00046">
    <property type="entry name" value="SIGMA70FCT"/>
</dbReference>
<dbReference type="SUPFAM" id="SSF88659">
    <property type="entry name" value="Sigma3 and sigma4 domains of RNA polymerase sigma factors"/>
    <property type="match status" value="2"/>
</dbReference>
<dbReference type="Gene3D" id="1.10.10.10">
    <property type="entry name" value="Winged helix-like DNA-binding domain superfamily/Winged helix DNA-binding domain"/>
    <property type="match status" value="2"/>
</dbReference>
<dbReference type="Pfam" id="PF00140">
    <property type="entry name" value="Sigma70_r1_2"/>
    <property type="match status" value="1"/>
</dbReference>
<proteinExistence type="predicted"/>
<keyword evidence="4" id="KW-0804">Transcription</keyword>
<dbReference type="NCBIfam" id="TIGR02937">
    <property type="entry name" value="sigma70-ECF"/>
    <property type="match status" value="1"/>
</dbReference>
<dbReference type="GO" id="GO:0003677">
    <property type="term" value="F:DNA binding"/>
    <property type="evidence" value="ECO:0007669"/>
    <property type="project" value="UniProtKB-KW"/>
</dbReference>
<gene>
    <name evidence="7" type="ORF">S03H2_13395</name>
</gene>
<evidence type="ECO:0000313" key="7">
    <source>
        <dbReference type="EMBL" id="GAH37098.1"/>
    </source>
</evidence>